<sequence>MSAPELTFEIGDLVVTVGSGGFPARVGHRHRPDLDFLRARAEPGRLMIARSPQRWEFAGLVTDVDETEARYAVAGRPEIEYTIRNTFAGNWLQRHMVLNTSSAAITIEDLVLDLQPAAGYVGWAWAAPTETSWAVQPADGTGPVLSGELTQGTVSNRDTDGFHTGPMVLPPGRRLVLQWRIMVVDQAPAVVARRTLSPTTELPPNEPYEIDDPDVAVLVEDPLSLSTDGNSQVVISARPGRYPIELRSARGTSRLEVSWVPSTDDLLTDIGGGWLQGDRSAAGVALLPGAGAALGLQQAFIGRLGDVGDEAEDALSLHTTRLLAQRRLSIMEQAFLAQETVRTGDREPLQRAITALLEMAAPQPGLGLAATRVCIAELTAGGDPSPVLQRLHELAGTAGPTPPGAGDDHLRSAAVRLEMITITGPPGGGKPADSLPAALAVGAELGAGLPGHRLGRIEPSSAVYAAAVLDLLPDALGPELEQRWGTTPHELAQRTRNTAVADALWPPPSIDRPVSGTATEDELSEVVGWLVLGRPIE</sequence>
<proteinExistence type="predicted"/>
<evidence type="ECO:0000313" key="1">
    <source>
        <dbReference type="EMBL" id="SDT16360.1"/>
    </source>
</evidence>
<protein>
    <submittedName>
        <fullName evidence="1">Uncharacterized protein</fullName>
    </submittedName>
</protein>
<dbReference type="STRING" id="630515.SAMN04489812_4390"/>
<accession>A0A1H1Y4I4</accession>
<reference evidence="1 2" key="1">
    <citation type="submission" date="2016-10" db="EMBL/GenBank/DDBJ databases">
        <authorList>
            <person name="de Groot N.N."/>
        </authorList>
    </citation>
    <scope>NUCLEOTIDE SEQUENCE [LARGE SCALE GENOMIC DNA]</scope>
    <source>
        <strain evidence="1 2">DSM 21800</strain>
    </source>
</reference>
<dbReference type="RefSeq" id="WP_157683612.1">
    <property type="nucleotide sequence ID" value="NZ_LT629772.1"/>
</dbReference>
<keyword evidence="2" id="KW-1185">Reference proteome</keyword>
<dbReference type="OrthoDB" id="3711042at2"/>
<name>A0A1H1Y4I4_9ACTN</name>
<organism evidence="1 2">
    <name type="scientific">Microlunatus soli</name>
    <dbReference type="NCBI Taxonomy" id="630515"/>
    <lineage>
        <taxon>Bacteria</taxon>
        <taxon>Bacillati</taxon>
        <taxon>Actinomycetota</taxon>
        <taxon>Actinomycetes</taxon>
        <taxon>Propionibacteriales</taxon>
        <taxon>Propionibacteriaceae</taxon>
        <taxon>Microlunatus</taxon>
    </lineage>
</organism>
<gene>
    <name evidence="1" type="ORF">SAMN04489812_4390</name>
</gene>
<dbReference type="Proteomes" id="UP000199103">
    <property type="component" value="Chromosome I"/>
</dbReference>
<dbReference type="AlphaFoldDB" id="A0A1H1Y4I4"/>
<evidence type="ECO:0000313" key="2">
    <source>
        <dbReference type="Proteomes" id="UP000199103"/>
    </source>
</evidence>
<dbReference type="EMBL" id="LT629772">
    <property type="protein sequence ID" value="SDT16360.1"/>
    <property type="molecule type" value="Genomic_DNA"/>
</dbReference>